<evidence type="ECO:0000259" key="1">
    <source>
        <dbReference type="PROSITE" id="PS51725"/>
    </source>
</evidence>
<name>A0A1H8YFK8_9PSEU</name>
<dbReference type="GO" id="GO:0004497">
    <property type="term" value="F:monooxygenase activity"/>
    <property type="evidence" value="ECO:0007669"/>
    <property type="project" value="UniProtKB-KW"/>
</dbReference>
<evidence type="ECO:0000313" key="3">
    <source>
        <dbReference type="Proteomes" id="UP000198582"/>
    </source>
</evidence>
<dbReference type="AlphaFoldDB" id="A0A1H8YFK8"/>
<proteinExistence type="predicted"/>
<keyword evidence="2" id="KW-0503">Monooxygenase</keyword>
<dbReference type="PROSITE" id="PS51725">
    <property type="entry name" value="ABM"/>
    <property type="match status" value="1"/>
</dbReference>
<dbReference type="InterPro" id="IPR011008">
    <property type="entry name" value="Dimeric_a/b-barrel"/>
</dbReference>
<keyword evidence="2" id="KW-0560">Oxidoreductase</keyword>
<dbReference type="Proteomes" id="UP000198582">
    <property type="component" value="Unassembled WGS sequence"/>
</dbReference>
<sequence>MIFIVVKFTIRPERGEDWLGLVEEFTLATRREPGNLFFEWSRSVDVPNQFVLVEAFASPEAGSAHVGSAHFKTAMGWMPGVIARTPEIVSVDTPGTGWGPMGELRID</sequence>
<dbReference type="SUPFAM" id="SSF54909">
    <property type="entry name" value="Dimeric alpha+beta barrel"/>
    <property type="match status" value="1"/>
</dbReference>
<organism evidence="2 3">
    <name type="scientific">Amycolatopsis saalfeldensis</name>
    <dbReference type="NCBI Taxonomy" id="394193"/>
    <lineage>
        <taxon>Bacteria</taxon>
        <taxon>Bacillati</taxon>
        <taxon>Actinomycetota</taxon>
        <taxon>Actinomycetes</taxon>
        <taxon>Pseudonocardiales</taxon>
        <taxon>Pseudonocardiaceae</taxon>
        <taxon>Amycolatopsis</taxon>
    </lineage>
</organism>
<accession>A0A1H8YFK8</accession>
<dbReference type="EMBL" id="FOEF01000015">
    <property type="protein sequence ID" value="SEP50833.1"/>
    <property type="molecule type" value="Genomic_DNA"/>
</dbReference>
<dbReference type="Gene3D" id="3.30.70.100">
    <property type="match status" value="1"/>
</dbReference>
<dbReference type="PANTHER" id="PTHR33336:SF3">
    <property type="entry name" value="ABM DOMAIN-CONTAINING PROTEIN"/>
    <property type="match status" value="1"/>
</dbReference>
<keyword evidence="3" id="KW-1185">Reference proteome</keyword>
<gene>
    <name evidence="2" type="ORF">SAMN04489732_11532</name>
</gene>
<evidence type="ECO:0000313" key="2">
    <source>
        <dbReference type="EMBL" id="SEP50833.1"/>
    </source>
</evidence>
<dbReference type="InterPro" id="IPR050744">
    <property type="entry name" value="AI-2_Isomerase_LsrG"/>
</dbReference>
<dbReference type="PANTHER" id="PTHR33336">
    <property type="entry name" value="QUINOL MONOOXYGENASE YGIN-RELATED"/>
    <property type="match status" value="1"/>
</dbReference>
<protein>
    <submittedName>
        <fullName evidence="2">Quinol monooxygenase YgiN</fullName>
    </submittedName>
</protein>
<feature type="domain" description="ABM" evidence="1">
    <location>
        <begin position="2"/>
        <end position="90"/>
    </location>
</feature>
<dbReference type="OrthoDB" id="8452260at2"/>
<dbReference type="InterPro" id="IPR007138">
    <property type="entry name" value="ABM_dom"/>
</dbReference>
<dbReference type="RefSeq" id="WP_091622646.1">
    <property type="nucleotide sequence ID" value="NZ_FOEF01000015.1"/>
</dbReference>
<dbReference type="Pfam" id="PF03992">
    <property type="entry name" value="ABM"/>
    <property type="match status" value="1"/>
</dbReference>
<reference evidence="2 3" key="1">
    <citation type="submission" date="2016-10" db="EMBL/GenBank/DDBJ databases">
        <authorList>
            <person name="de Groot N.N."/>
        </authorList>
    </citation>
    <scope>NUCLEOTIDE SEQUENCE [LARGE SCALE GENOMIC DNA]</scope>
    <source>
        <strain evidence="2 3">DSM 44993</strain>
    </source>
</reference>